<evidence type="ECO:0000256" key="1">
    <source>
        <dbReference type="SAM" id="MobiDB-lite"/>
    </source>
</evidence>
<keyword evidence="2" id="KW-0732">Signal</keyword>
<keyword evidence="4" id="KW-1185">Reference proteome</keyword>
<reference evidence="3" key="1">
    <citation type="submission" date="2022-07" db="EMBL/GenBank/DDBJ databases">
        <title>Fungi with potential for degradation of polypropylene.</title>
        <authorList>
            <person name="Gostincar C."/>
        </authorList>
    </citation>
    <scope>NUCLEOTIDE SEQUENCE</scope>
    <source>
        <strain evidence="3">EXF-13308</strain>
    </source>
</reference>
<feature type="chain" id="PRO_5041215355" evidence="2">
    <location>
        <begin position="24"/>
        <end position="228"/>
    </location>
</feature>
<feature type="signal peptide" evidence="2">
    <location>
        <begin position="1"/>
        <end position="23"/>
    </location>
</feature>
<evidence type="ECO:0000256" key="2">
    <source>
        <dbReference type="SAM" id="SignalP"/>
    </source>
</evidence>
<evidence type="ECO:0000313" key="4">
    <source>
        <dbReference type="Proteomes" id="UP001174694"/>
    </source>
</evidence>
<comment type="caution">
    <text evidence="3">The sequence shown here is derived from an EMBL/GenBank/DDBJ whole genome shotgun (WGS) entry which is preliminary data.</text>
</comment>
<organism evidence="3 4">
    <name type="scientific">Pleurostoma richardsiae</name>
    <dbReference type="NCBI Taxonomy" id="41990"/>
    <lineage>
        <taxon>Eukaryota</taxon>
        <taxon>Fungi</taxon>
        <taxon>Dikarya</taxon>
        <taxon>Ascomycota</taxon>
        <taxon>Pezizomycotina</taxon>
        <taxon>Sordariomycetes</taxon>
        <taxon>Sordariomycetidae</taxon>
        <taxon>Calosphaeriales</taxon>
        <taxon>Pleurostomataceae</taxon>
        <taxon>Pleurostoma</taxon>
    </lineage>
</organism>
<feature type="compositionally biased region" description="Low complexity" evidence="1">
    <location>
        <begin position="153"/>
        <end position="178"/>
    </location>
</feature>
<evidence type="ECO:0000313" key="3">
    <source>
        <dbReference type="EMBL" id="KAJ9138135.1"/>
    </source>
</evidence>
<accession>A0AA38RI08</accession>
<feature type="region of interest" description="Disordered" evidence="1">
    <location>
        <begin position="151"/>
        <end position="186"/>
    </location>
</feature>
<dbReference type="PANTHER" id="PTHR40640">
    <property type="entry name" value="ANCHORED GLYCOPROTEIN, PUTATIVE (AFU_ORTHOLOGUE AFUA_8G04860)-RELATED"/>
    <property type="match status" value="1"/>
</dbReference>
<dbReference type="EMBL" id="JANBVO010000031">
    <property type="protein sequence ID" value="KAJ9138135.1"/>
    <property type="molecule type" value="Genomic_DNA"/>
</dbReference>
<proteinExistence type="predicted"/>
<dbReference type="PANTHER" id="PTHR40640:SF1">
    <property type="entry name" value="ANCHORED GLYCOPROTEIN, PUTATIVE (AFU_ORTHOLOGUE AFUA_8G04860)-RELATED"/>
    <property type="match status" value="1"/>
</dbReference>
<dbReference type="AlphaFoldDB" id="A0AA38RI08"/>
<name>A0AA38RI08_9PEZI</name>
<protein>
    <submittedName>
        <fullName evidence="3">Uncharacterized protein</fullName>
    </submittedName>
</protein>
<dbReference type="Proteomes" id="UP001174694">
    <property type="component" value="Unassembled WGS sequence"/>
</dbReference>
<gene>
    <name evidence="3" type="ORF">NKR23_g8778</name>
</gene>
<sequence>MARQFVSLLPLLPALLLSAPAAAQSTSVVSLLLPGFDSQTILASVISVEATATQYFIACPTDEDASECGIGPGATLVEGPSTYELHMTETGVFTADVSCAIASDTAVCTSSLNEATLDASSIDADATGGVQTVTDLSSYTIPVTITAGLDKLSSGSGASETTSSGTAASTGASGSGSSVRPTETVGSAAATGSLAAASSSQSTGGVPRATQNAMLAGVAAVVGGVMMI</sequence>